<reference evidence="1" key="1">
    <citation type="journal article" date="2019" name="bioRxiv">
        <title>The Genome of the Zebra Mussel, Dreissena polymorpha: A Resource for Invasive Species Research.</title>
        <authorList>
            <person name="McCartney M.A."/>
            <person name="Auch B."/>
            <person name="Kono T."/>
            <person name="Mallez S."/>
            <person name="Zhang Y."/>
            <person name="Obille A."/>
            <person name="Becker A."/>
            <person name="Abrahante J.E."/>
            <person name="Garbe J."/>
            <person name="Badalamenti J.P."/>
            <person name="Herman A."/>
            <person name="Mangelson H."/>
            <person name="Liachko I."/>
            <person name="Sullivan S."/>
            <person name="Sone E.D."/>
            <person name="Koren S."/>
            <person name="Silverstein K.A.T."/>
            <person name="Beckman K.B."/>
            <person name="Gohl D.M."/>
        </authorList>
    </citation>
    <scope>NUCLEOTIDE SEQUENCE</scope>
    <source>
        <strain evidence="1">Duluth1</strain>
        <tissue evidence="1">Whole animal</tissue>
    </source>
</reference>
<name>A0A9D4HJ58_DREPO</name>
<comment type="caution">
    <text evidence="1">The sequence shown here is derived from an EMBL/GenBank/DDBJ whole genome shotgun (WGS) entry which is preliminary data.</text>
</comment>
<dbReference type="EMBL" id="JAIWYP010000013">
    <property type="protein sequence ID" value="KAH3719419.1"/>
    <property type="molecule type" value="Genomic_DNA"/>
</dbReference>
<evidence type="ECO:0000313" key="2">
    <source>
        <dbReference type="Proteomes" id="UP000828390"/>
    </source>
</evidence>
<proteinExistence type="predicted"/>
<evidence type="ECO:0000313" key="1">
    <source>
        <dbReference type="EMBL" id="KAH3719419.1"/>
    </source>
</evidence>
<reference evidence="1" key="2">
    <citation type="submission" date="2020-11" db="EMBL/GenBank/DDBJ databases">
        <authorList>
            <person name="McCartney M.A."/>
            <person name="Auch B."/>
            <person name="Kono T."/>
            <person name="Mallez S."/>
            <person name="Becker A."/>
            <person name="Gohl D.M."/>
            <person name="Silverstein K.A.T."/>
            <person name="Koren S."/>
            <person name="Bechman K.B."/>
            <person name="Herman A."/>
            <person name="Abrahante J.E."/>
            <person name="Garbe J."/>
        </authorList>
    </citation>
    <scope>NUCLEOTIDE SEQUENCE</scope>
    <source>
        <strain evidence="1">Duluth1</strain>
        <tissue evidence="1">Whole animal</tissue>
    </source>
</reference>
<organism evidence="1 2">
    <name type="scientific">Dreissena polymorpha</name>
    <name type="common">Zebra mussel</name>
    <name type="synonym">Mytilus polymorpha</name>
    <dbReference type="NCBI Taxonomy" id="45954"/>
    <lineage>
        <taxon>Eukaryota</taxon>
        <taxon>Metazoa</taxon>
        <taxon>Spiralia</taxon>
        <taxon>Lophotrochozoa</taxon>
        <taxon>Mollusca</taxon>
        <taxon>Bivalvia</taxon>
        <taxon>Autobranchia</taxon>
        <taxon>Heteroconchia</taxon>
        <taxon>Euheterodonta</taxon>
        <taxon>Imparidentia</taxon>
        <taxon>Neoheterodontei</taxon>
        <taxon>Myida</taxon>
        <taxon>Dreissenoidea</taxon>
        <taxon>Dreissenidae</taxon>
        <taxon>Dreissena</taxon>
    </lineage>
</organism>
<accession>A0A9D4HJ58</accession>
<keyword evidence="2" id="KW-1185">Reference proteome</keyword>
<gene>
    <name evidence="1" type="ORF">DPMN_062252</name>
</gene>
<dbReference type="AlphaFoldDB" id="A0A9D4HJ58"/>
<protein>
    <submittedName>
        <fullName evidence="1">Uncharacterized protein</fullName>
    </submittedName>
</protein>
<sequence>MSSGAQYIWHTHSYSGNIVGNISSGDQYMCKPTHTAVTLQESFIAVINTSYCPSHQVVSLEEPLVAVINLSDFHTHTVVTLQ</sequence>
<dbReference type="Proteomes" id="UP000828390">
    <property type="component" value="Unassembled WGS sequence"/>
</dbReference>